<name>A0AAN9BFP7_9CAEN</name>
<proteinExistence type="predicted"/>
<keyword evidence="1" id="KW-0732">Signal</keyword>
<accession>A0AAN9BFP7</accession>
<gene>
    <name evidence="2" type="ORF">V1264_020738</name>
</gene>
<evidence type="ECO:0000256" key="1">
    <source>
        <dbReference type="SAM" id="SignalP"/>
    </source>
</evidence>
<sequence>MRVLLLLACAVVCALSAPASPDDVTQDRPFIALIKDIEAQPFFRDFSQSYRLLTFEMVTAAESANLGPLIERLGDVQLLRYINLLPKDFSYKFINYAIMHLEAEAGPANESFFKP</sequence>
<feature type="chain" id="PRO_5042980055" evidence="1">
    <location>
        <begin position="22"/>
        <end position="115"/>
    </location>
</feature>
<feature type="signal peptide" evidence="1">
    <location>
        <begin position="1"/>
        <end position="21"/>
    </location>
</feature>
<organism evidence="2 3">
    <name type="scientific">Littorina saxatilis</name>
    <dbReference type="NCBI Taxonomy" id="31220"/>
    <lineage>
        <taxon>Eukaryota</taxon>
        <taxon>Metazoa</taxon>
        <taxon>Spiralia</taxon>
        <taxon>Lophotrochozoa</taxon>
        <taxon>Mollusca</taxon>
        <taxon>Gastropoda</taxon>
        <taxon>Caenogastropoda</taxon>
        <taxon>Littorinimorpha</taxon>
        <taxon>Littorinoidea</taxon>
        <taxon>Littorinidae</taxon>
        <taxon>Littorina</taxon>
    </lineage>
</organism>
<comment type="caution">
    <text evidence="2">The sequence shown here is derived from an EMBL/GenBank/DDBJ whole genome shotgun (WGS) entry which is preliminary data.</text>
</comment>
<evidence type="ECO:0000313" key="3">
    <source>
        <dbReference type="Proteomes" id="UP001374579"/>
    </source>
</evidence>
<dbReference type="AlphaFoldDB" id="A0AAN9BFP7"/>
<protein>
    <submittedName>
        <fullName evidence="2">Uncharacterized protein</fullName>
    </submittedName>
</protein>
<keyword evidence="3" id="KW-1185">Reference proteome</keyword>
<evidence type="ECO:0000313" key="2">
    <source>
        <dbReference type="EMBL" id="KAK7102535.1"/>
    </source>
</evidence>
<dbReference type="Proteomes" id="UP001374579">
    <property type="component" value="Unassembled WGS sequence"/>
</dbReference>
<dbReference type="EMBL" id="JBAMIC010000010">
    <property type="protein sequence ID" value="KAK7102535.1"/>
    <property type="molecule type" value="Genomic_DNA"/>
</dbReference>
<reference evidence="2 3" key="1">
    <citation type="submission" date="2024-02" db="EMBL/GenBank/DDBJ databases">
        <title>Chromosome-scale genome assembly of the rough periwinkle Littorina saxatilis.</title>
        <authorList>
            <person name="De Jode A."/>
            <person name="Faria R."/>
            <person name="Formenti G."/>
            <person name="Sims Y."/>
            <person name="Smith T.P."/>
            <person name="Tracey A."/>
            <person name="Wood J.M.D."/>
            <person name="Zagrodzka Z.B."/>
            <person name="Johannesson K."/>
            <person name="Butlin R.K."/>
            <person name="Leder E.H."/>
        </authorList>
    </citation>
    <scope>NUCLEOTIDE SEQUENCE [LARGE SCALE GENOMIC DNA]</scope>
    <source>
        <strain evidence="2">Snail1</strain>
        <tissue evidence="2">Muscle</tissue>
    </source>
</reference>